<dbReference type="PANTHER" id="PTHR12147:SF26">
    <property type="entry name" value="PEPTIDASE M28 DOMAIN-CONTAINING PROTEIN"/>
    <property type="match status" value="1"/>
</dbReference>
<dbReference type="InterPro" id="IPR003137">
    <property type="entry name" value="PA_domain"/>
</dbReference>
<feature type="domain" description="Peptidase M28" evidence="4">
    <location>
        <begin position="246"/>
        <end position="463"/>
    </location>
</feature>
<dbReference type="GO" id="GO:0004180">
    <property type="term" value="F:carboxypeptidase activity"/>
    <property type="evidence" value="ECO:0007669"/>
    <property type="project" value="UniProtKB-KW"/>
</dbReference>
<keyword evidence="5" id="KW-0645">Protease</keyword>
<dbReference type="InterPro" id="IPR046450">
    <property type="entry name" value="PA_dom_sf"/>
</dbReference>
<dbReference type="AlphaFoldDB" id="A0A543CNJ8"/>
<sequence>MRKLAIATLMGLAAASITTAVPADAAAHPRLDKLVKLKDIRRHQQDLQTIATYNGGTRAAGEPGFEISTKYVVKELTKAGYKPTVQDFPFDYFKEKTPAVFDQPGGPVYTYGTDYDTLDFSGSGDVTATAEAIDTAGAGVGSGCEAEDFTGFTKGDIALVKRGGCNFSVKVTNAVTAGATAIAIYNDGAAPDRMGPVAGTASQPFQIPIIGPTFQLGTDLAKAAASGTLKLHIKTDTINERRTAHNVIADTARGRADNVVVMGAHLDSVVKGPGINDNGSGTATALTVAEQIAKLGGDIKNKVRFAFWGAEEEGLLGSTYYVTHLSADQKATIALNLNFDMLGSPNGRRGVYDGDDSEGAGTNPPAGSGAIEKVFLDYYGGRSLQTSPSTFDGRSDYGPFIDNGIPAGGLDSGAEGLKTPEEAAIYGGEAGKAYDGCYHQACDTYDNNNSTILDQLSDGAAHAVQVFAKSTLPVNGDRIAARKAVTHTVLRAPAGVDVR</sequence>
<feature type="region of interest" description="Disordered" evidence="1">
    <location>
        <begin position="349"/>
        <end position="368"/>
    </location>
</feature>
<feature type="chain" id="PRO_5022167817" evidence="2">
    <location>
        <begin position="26"/>
        <end position="499"/>
    </location>
</feature>
<dbReference type="GO" id="GO:0006508">
    <property type="term" value="P:proteolysis"/>
    <property type="evidence" value="ECO:0007669"/>
    <property type="project" value="InterPro"/>
</dbReference>
<dbReference type="SUPFAM" id="SSF53187">
    <property type="entry name" value="Zn-dependent exopeptidases"/>
    <property type="match status" value="1"/>
</dbReference>
<feature type="domain" description="PA" evidence="3">
    <location>
        <begin position="141"/>
        <end position="218"/>
    </location>
</feature>
<dbReference type="Gene3D" id="3.50.30.30">
    <property type="match status" value="1"/>
</dbReference>
<keyword evidence="5" id="KW-0378">Hydrolase</keyword>
<dbReference type="PANTHER" id="PTHR12147">
    <property type="entry name" value="METALLOPEPTIDASE M28 FAMILY MEMBER"/>
    <property type="match status" value="1"/>
</dbReference>
<comment type="caution">
    <text evidence="5">The sequence shown here is derived from an EMBL/GenBank/DDBJ whole genome shotgun (WGS) entry which is preliminary data.</text>
</comment>
<reference evidence="5 6" key="1">
    <citation type="submission" date="2019-06" db="EMBL/GenBank/DDBJ databases">
        <title>Sequencing the genomes of 1000 actinobacteria strains.</title>
        <authorList>
            <person name="Klenk H.-P."/>
        </authorList>
    </citation>
    <scope>NUCLEOTIDE SEQUENCE [LARGE SCALE GENOMIC DNA]</scope>
    <source>
        <strain evidence="5 6">DSM 102200</strain>
    </source>
</reference>
<organism evidence="5 6">
    <name type="scientific">Actinoallomurus bryophytorum</name>
    <dbReference type="NCBI Taxonomy" id="1490222"/>
    <lineage>
        <taxon>Bacteria</taxon>
        <taxon>Bacillati</taxon>
        <taxon>Actinomycetota</taxon>
        <taxon>Actinomycetes</taxon>
        <taxon>Streptosporangiales</taxon>
        <taxon>Thermomonosporaceae</taxon>
        <taxon>Actinoallomurus</taxon>
    </lineage>
</organism>
<dbReference type="Pfam" id="PF04389">
    <property type="entry name" value="Peptidase_M28"/>
    <property type="match status" value="1"/>
</dbReference>
<keyword evidence="6" id="KW-1185">Reference proteome</keyword>
<dbReference type="RefSeq" id="WP_141957235.1">
    <property type="nucleotide sequence ID" value="NZ_VFOZ01000001.1"/>
</dbReference>
<dbReference type="Proteomes" id="UP000316096">
    <property type="component" value="Unassembled WGS sequence"/>
</dbReference>
<protein>
    <submittedName>
        <fullName evidence="5">Zn-dependent M28 family amino/carboxypeptidase</fullName>
    </submittedName>
</protein>
<accession>A0A543CNJ8</accession>
<evidence type="ECO:0000256" key="2">
    <source>
        <dbReference type="SAM" id="SignalP"/>
    </source>
</evidence>
<dbReference type="GO" id="GO:0008235">
    <property type="term" value="F:metalloexopeptidase activity"/>
    <property type="evidence" value="ECO:0007669"/>
    <property type="project" value="InterPro"/>
</dbReference>
<dbReference type="InterPro" id="IPR007484">
    <property type="entry name" value="Peptidase_M28"/>
</dbReference>
<evidence type="ECO:0000259" key="4">
    <source>
        <dbReference type="Pfam" id="PF04389"/>
    </source>
</evidence>
<evidence type="ECO:0000313" key="6">
    <source>
        <dbReference type="Proteomes" id="UP000316096"/>
    </source>
</evidence>
<dbReference type="Gene3D" id="3.40.630.10">
    <property type="entry name" value="Zn peptidases"/>
    <property type="match status" value="1"/>
</dbReference>
<keyword evidence="5" id="KW-0121">Carboxypeptidase</keyword>
<keyword evidence="2" id="KW-0732">Signal</keyword>
<feature type="signal peptide" evidence="2">
    <location>
        <begin position="1"/>
        <end position="25"/>
    </location>
</feature>
<gene>
    <name evidence="5" type="ORF">FB559_4291</name>
</gene>
<proteinExistence type="predicted"/>
<dbReference type="OrthoDB" id="345880at2"/>
<dbReference type="EMBL" id="VFOZ01000001">
    <property type="protein sequence ID" value="TQL98663.1"/>
    <property type="molecule type" value="Genomic_DNA"/>
</dbReference>
<dbReference type="SUPFAM" id="SSF52025">
    <property type="entry name" value="PA domain"/>
    <property type="match status" value="1"/>
</dbReference>
<dbReference type="Pfam" id="PF02225">
    <property type="entry name" value="PA"/>
    <property type="match status" value="1"/>
</dbReference>
<name>A0A543CNJ8_9ACTN</name>
<dbReference type="InterPro" id="IPR045175">
    <property type="entry name" value="M28_fam"/>
</dbReference>
<evidence type="ECO:0000313" key="5">
    <source>
        <dbReference type="EMBL" id="TQL98663.1"/>
    </source>
</evidence>
<evidence type="ECO:0000259" key="3">
    <source>
        <dbReference type="Pfam" id="PF02225"/>
    </source>
</evidence>
<evidence type="ECO:0000256" key="1">
    <source>
        <dbReference type="SAM" id="MobiDB-lite"/>
    </source>
</evidence>